<gene>
    <name evidence="1" type="ORF">O0R46_03130</name>
</gene>
<accession>A0ABY7JU86</accession>
<dbReference type="EMBL" id="CP114052">
    <property type="protein sequence ID" value="WAW15452.1"/>
    <property type="molecule type" value="Genomic_DNA"/>
</dbReference>
<keyword evidence="2" id="KW-1185">Reference proteome</keyword>
<dbReference type="RefSeq" id="WP_269312125.1">
    <property type="nucleotide sequence ID" value="NZ_CP114052.1"/>
</dbReference>
<dbReference type="InterPro" id="IPR010064">
    <property type="entry name" value="HK97-gp10_tail"/>
</dbReference>
<dbReference type="Pfam" id="PF04883">
    <property type="entry name" value="HK97-gp10_like"/>
    <property type="match status" value="1"/>
</dbReference>
<sequence>MASIRGKADFSELKKFERQLKKMEKTENDKFLRDLCRELAAITLSKAIFLTPVVSGDLRRGWTGGVAIDAKDYIAKKNVRKTGNTYGITLKNDMFYASYVNYGHSQKVGRYVPAIEKRLVKPWVNGLFMADRAVMHAQARYPAIALRMLEKYMKEGFNV</sequence>
<evidence type="ECO:0000313" key="1">
    <source>
        <dbReference type="EMBL" id="WAW15452.1"/>
    </source>
</evidence>
<organism evidence="1 2">
    <name type="scientific">Peptostreptococcus equinus</name>
    <dbReference type="NCBI Taxonomy" id="3003601"/>
    <lineage>
        <taxon>Bacteria</taxon>
        <taxon>Bacillati</taxon>
        <taxon>Bacillota</taxon>
        <taxon>Clostridia</taxon>
        <taxon>Peptostreptococcales</taxon>
        <taxon>Peptostreptococcaceae</taxon>
        <taxon>Peptostreptococcus</taxon>
    </lineage>
</organism>
<reference evidence="1" key="1">
    <citation type="submission" date="2022-12" db="EMBL/GenBank/DDBJ databases">
        <title>Peptostreptococcus.</title>
        <authorList>
            <person name="Lee S.H."/>
        </authorList>
    </citation>
    <scope>NUCLEOTIDE SEQUENCE</scope>
    <source>
        <strain evidence="1">CBA3647</strain>
    </source>
</reference>
<name>A0ABY7JU86_9FIRM</name>
<protein>
    <submittedName>
        <fullName evidence="1">HK97 gp10 family phage protein</fullName>
    </submittedName>
</protein>
<evidence type="ECO:0000313" key="2">
    <source>
        <dbReference type="Proteomes" id="UP001164187"/>
    </source>
</evidence>
<proteinExistence type="predicted"/>
<dbReference type="Proteomes" id="UP001164187">
    <property type="component" value="Chromosome"/>
</dbReference>